<dbReference type="EMBL" id="CAJVQB010004507">
    <property type="protein sequence ID" value="CAG8637775.1"/>
    <property type="molecule type" value="Genomic_DNA"/>
</dbReference>
<evidence type="ECO:0000256" key="1">
    <source>
        <dbReference type="SAM" id="MobiDB-lite"/>
    </source>
</evidence>
<sequence>TLFNTLSDSNLDSGSLTSDIVKSGIENSSTDTLSNSDSSLLSEIVNWTFSSLKSAIKQFNPEEFKALRFQDCSNEHQRVQSTEEKEKEDPLISEHHSRDPNIQ</sequence>
<feature type="non-terminal residue" evidence="2">
    <location>
        <position position="1"/>
    </location>
</feature>
<organism evidence="2 3">
    <name type="scientific">Gigaspora margarita</name>
    <dbReference type="NCBI Taxonomy" id="4874"/>
    <lineage>
        <taxon>Eukaryota</taxon>
        <taxon>Fungi</taxon>
        <taxon>Fungi incertae sedis</taxon>
        <taxon>Mucoromycota</taxon>
        <taxon>Glomeromycotina</taxon>
        <taxon>Glomeromycetes</taxon>
        <taxon>Diversisporales</taxon>
        <taxon>Gigasporaceae</taxon>
        <taxon>Gigaspora</taxon>
    </lineage>
</organism>
<evidence type="ECO:0000313" key="2">
    <source>
        <dbReference type="EMBL" id="CAG8637775.1"/>
    </source>
</evidence>
<gene>
    <name evidence="2" type="ORF">GMARGA_LOCUS8676</name>
</gene>
<protein>
    <submittedName>
        <fullName evidence="2">24330_t:CDS:1</fullName>
    </submittedName>
</protein>
<dbReference type="Proteomes" id="UP000789901">
    <property type="component" value="Unassembled WGS sequence"/>
</dbReference>
<name>A0ABN7UN55_GIGMA</name>
<accession>A0ABN7UN55</accession>
<feature type="region of interest" description="Disordered" evidence="1">
    <location>
        <begin position="75"/>
        <end position="103"/>
    </location>
</feature>
<comment type="caution">
    <text evidence="2">The sequence shown here is derived from an EMBL/GenBank/DDBJ whole genome shotgun (WGS) entry which is preliminary data.</text>
</comment>
<keyword evidence="3" id="KW-1185">Reference proteome</keyword>
<reference evidence="2 3" key="1">
    <citation type="submission" date="2021-06" db="EMBL/GenBank/DDBJ databases">
        <authorList>
            <person name="Kallberg Y."/>
            <person name="Tangrot J."/>
            <person name="Rosling A."/>
        </authorList>
    </citation>
    <scope>NUCLEOTIDE SEQUENCE [LARGE SCALE GENOMIC DNA]</scope>
    <source>
        <strain evidence="2 3">120-4 pot B 10/14</strain>
    </source>
</reference>
<evidence type="ECO:0000313" key="3">
    <source>
        <dbReference type="Proteomes" id="UP000789901"/>
    </source>
</evidence>
<proteinExistence type="predicted"/>